<accession>A0A420IA39</accession>
<proteinExistence type="predicted"/>
<dbReference type="AlphaFoldDB" id="A0A420IA39"/>
<comment type="caution">
    <text evidence="1">The sequence shown here is derived from an EMBL/GenBank/DDBJ whole genome shotgun (WGS) entry which is preliminary data.</text>
</comment>
<gene>
    <name evidence="1" type="ORF">GcC1_100029</name>
</gene>
<dbReference type="OrthoDB" id="10508817at2759"/>
<dbReference type="EMBL" id="MCBR01010045">
    <property type="protein sequence ID" value="RKF71420.1"/>
    <property type="molecule type" value="Genomic_DNA"/>
</dbReference>
<protein>
    <submittedName>
        <fullName evidence="1">Uncharacterized protein</fullName>
    </submittedName>
</protein>
<evidence type="ECO:0000313" key="1">
    <source>
        <dbReference type="EMBL" id="RKF71420.1"/>
    </source>
</evidence>
<reference evidence="1 2" key="1">
    <citation type="journal article" date="2018" name="BMC Genomics">
        <title>Comparative genome analyses reveal sequence features reflecting distinct modes of host-adaptation between dicot and monocot powdery mildew.</title>
        <authorList>
            <person name="Wu Y."/>
            <person name="Ma X."/>
            <person name="Pan Z."/>
            <person name="Kale S.D."/>
            <person name="Song Y."/>
            <person name="King H."/>
            <person name="Zhang Q."/>
            <person name="Presley C."/>
            <person name="Deng X."/>
            <person name="Wei C.I."/>
            <person name="Xiao S."/>
        </authorList>
    </citation>
    <scope>NUCLEOTIDE SEQUENCE [LARGE SCALE GENOMIC DNA]</scope>
    <source>
        <strain evidence="1">UCSC1</strain>
    </source>
</reference>
<organism evidence="1 2">
    <name type="scientific">Golovinomyces cichoracearum</name>
    <dbReference type="NCBI Taxonomy" id="62708"/>
    <lineage>
        <taxon>Eukaryota</taxon>
        <taxon>Fungi</taxon>
        <taxon>Dikarya</taxon>
        <taxon>Ascomycota</taxon>
        <taxon>Pezizomycotina</taxon>
        <taxon>Leotiomycetes</taxon>
        <taxon>Erysiphales</taxon>
        <taxon>Erysiphaceae</taxon>
        <taxon>Golovinomyces</taxon>
    </lineage>
</organism>
<sequence length="285" mass="32394">MKCFYILHFFAATKKNSEFVSSSNVALIQDVSPAFILFNAVQPRSYLGPDTTREKLRLGVDKIAKKFSAELIWETNDPSRICFKTDYFANIIAEMRKLDLIRKYSHSDRVPYDKTTSPCLSKLSLKKQKLVPFSSAKEKSTANMCSRRQLVLLVRTSKAIARGEHACPFVLDNSHELVVKFDVPLKARMDGITTKFIKQFKDDKDRVLVHTTNKLVEYKKQKNGIYYPVTEHQRSSSNINGGMSISAYISLFFDEIEDSAADVLIGCAQARTTRRPSPELLTNMT</sequence>
<name>A0A420IA39_9PEZI</name>
<dbReference type="Proteomes" id="UP000285405">
    <property type="component" value="Unassembled WGS sequence"/>
</dbReference>
<evidence type="ECO:0000313" key="2">
    <source>
        <dbReference type="Proteomes" id="UP000285405"/>
    </source>
</evidence>